<reference evidence="2 3" key="1">
    <citation type="journal article" date="2012" name="J. Bacteriol.">
        <title>Genome of Bacillus macauensis ZFHKF-1, a Long-Chain-Forming Bacterium.</title>
        <authorList>
            <person name="Cai L."/>
            <person name="Zhang T."/>
        </authorList>
    </citation>
    <scope>NUCLEOTIDE SEQUENCE [LARGE SCALE GENOMIC DNA]</scope>
    <source>
        <strain evidence="2 3">ZFHKF-1</strain>
    </source>
</reference>
<accession>I8UGV1</accession>
<evidence type="ECO:0000313" key="2">
    <source>
        <dbReference type="EMBL" id="EIT86130.1"/>
    </source>
</evidence>
<dbReference type="Pfam" id="PF13275">
    <property type="entry name" value="S4_2"/>
    <property type="match status" value="1"/>
</dbReference>
<keyword evidence="1" id="KW-0694">RNA-binding</keyword>
<comment type="caution">
    <text evidence="2">The sequence shown here is derived from an EMBL/GenBank/DDBJ whole genome shotgun (WGS) entry which is preliminary data.</text>
</comment>
<name>I8UGV1_9BACL</name>
<evidence type="ECO:0000256" key="1">
    <source>
        <dbReference type="PROSITE-ProRule" id="PRU00182"/>
    </source>
</evidence>
<dbReference type="InterPro" id="IPR014330">
    <property type="entry name" value="RNA-bd_S4-rel_YaaA"/>
</dbReference>
<dbReference type="AlphaFoldDB" id="I8UGV1"/>
<dbReference type="SUPFAM" id="SSF55174">
    <property type="entry name" value="Alpha-L RNA-binding motif"/>
    <property type="match status" value="1"/>
</dbReference>
<dbReference type="Gene3D" id="3.10.290.10">
    <property type="entry name" value="RNA-binding S4 domain"/>
    <property type="match status" value="1"/>
</dbReference>
<dbReference type="PROSITE" id="PS50889">
    <property type="entry name" value="S4"/>
    <property type="match status" value="1"/>
</dbReference>
<sequence length="70" mass="8113">MEKVQISTDYITLQQLLKHVDAISSGGMVKWYLQEHVVLVNQEHETRRGRKLYEGDVITIKELGEFIVAK</sequence>
<dbReference type="eggNOG" id="COG2501">
    <property type="taxonomic scope" value="Bacteria"/>
</dbReference>
<keyword evidence="3" id="KW-1185">Reference proteome</keyword>
<dbReference type="PATRIC" id="fig|1196324.3.peg.1517"/>
<dbReference type="Proteomes" id="UP000004080">
    <property type="component" value="Unassembled WGS sequence"/>
</dbReference>
<dbReference type="InterPro" id="IPR036986">
    <property type="entry name" value="S4_RNA-bd_sf"/>
</dbReference>
<organism evidence="2 3">
    <name type="scientific">Fictibacillus macauensis ZFHKF-1</name>
    <dbReference type="NCBI Taxonomy" id="1196324"/>
    <lineage>
        <taxon>Bacteria</taxon>
        <taxon>Bacillati</taxon>
        <taxon>Bacillota</taxon>
        <taxon>Bacilli</taxon>
        <taxon>Bacillales</taxon>
        <taxon>Fictibacillaceae</taxon>
        <taxon>Fictibacillus</taxon>
    </lineage>
</organism>
<dbReference type="OrthoDB" id="9811532at2"/>
<dbReference type="GO" id="GO:0003723">
    <property type="term" value="F:RNA binding"/>
    <property type="evidence" value="ECO:0007669"/>
    <property type="project" value="UniProtKB-KW"/>
</dbReference>
<dbReference type="RefSeq" id="WP_007201579.1">
    <property type="nucleotide sequence ID" value="NZ_AKKV01000023.1"/>
</dbReference>
<gene>
    <name evidence="2" type="ORF">A374_07411</name>
</gene>
<dbReference type="EMBL" id="AKKV01000023">
    <property type="protein sequence ID" value="EIT86130.1"/>
    <property type="molecule type" value="Genomic_DNA"/>
</dbReference>
<dbReference type="NCBIfam" id="TIGR02988">
    <property type="entry name" value="YaaA_near_RecF"/>
    <property type="match status" value="1"/>
</dbReference>
<dbReference type="STRING" id="1196324.A374_07411"/>
<proteinExistence type="predicted"/>
<protein>
    <submittedName>
        <fullName evidence="2">Uncharacterized protein</fullName>
    </submittedName>
</protein>
<evidence type="ECO:0000313" key="3">
    <source>
        <dbReference type="Proteomes" id="UP000004080"/>
    </source>
</evidence>